<dbReference type="InterPro" id="IPR001647">
    <property type="entry name" value="HTH_TetR"/>
</dbReference>
<dbReference type="InterPro" id="IPR050624">
    <property type="entry name" value="HTH-type_Tx_Regulator"/>
</dbReference>
<protein>
    <recommendedName>
        <fullName evidence="4">HTH tetR-type domain-containing protein</fullName>
    </recommendedName>
</protein>
<evidence type="ECO:0000256" key="1">
    <source>
        <dbReference type="ARBA" id="ARBA00023125"/>
    </source>
</evidence>
<feature type="region of interest" description="Disordered" evidence="3">
    <location>
        <begin position="1"/>
        <end position="20"/>
    </location>
</feature>
<comment type="caution">
    <text evidence="5">The sequence shown here is derived from an EMBL/GenBank/DDBJ whole genome shotgun (WGS) entry which is preliminary data.</text>
</comment>
<feature type="domain" description="HTH tetR-type" evidence="4">
    <location>
        <begin position="22"/>
        <end position="82"/>
    </location>
</feature>
<dbReference type="Proteomes" id="UP000032564">
    <property type="component" value="Unassembled WGS sequence"/>
</dbReference>
<dbReference type="PROSITE" id="PS50977">
    <property type="entry name" value="HTH_TETR_2"/>
    <property type="match status" value="1"/>
</dbReference>
<gene>
    <name evidence="5" type="ORF">RP75_28930</name>
</gene>
<name>A0ABR5CYT4_9HYPH</name>
<evidence type="ECO:0000313" key="5">
    <source>
        <dbReference type="EMBL" id="KJF69988.1"/>
    </source>
</evidence>
<feature type="DNA-binding region" description="H-T-H motif" evidence="2">
    <location>
        <begin position="45"/>
        <end position="64"/>
    </location>
</feature>
<reference evidence="5 6" key="1">
    <citation type="submission" date="2014-12" db="EMBL/GenBank/DDBJ databases">
        <authorList>
            <person name="Kuzmanovic N."/>
            <person name="Pulawska J."/>
            <person name="Obradovic A."/>
        </authorList>
    </citation>
    <scope>NUCLEOTIDE SEQUENCE [LARGE SCALE GENOMIC DNA]</scope>
    <source>
        <strain evidence="5 6">KFB 330</strain>
    </source>
</reference>
<dbReference type="PANTHER" id="PTHR43479">
    <property type="entry name" value="ACREF/ENVCD OPERON REPRESSOR-RELATED"/>
    <property type="match status" value="1"/>
</dbReference>
<dbReference type="Gene3D" id="1.10.357.10">
    <property type="entry name" value="Tetracycline Repressor, domain 2"/>
    <property type="match status" value="1"/>
</dbReference>
<organism evidence="5 6">
    <name type="scientific">Agrobacterium arsenijevicii</name>
    <dbReference type="NCBI Taxonomy" id="1585697"/>
    <lineage>
        <taxon>Bacteria</taxon>
        <taxon>Pseudomonadati</taxon>
        <taxon>Pseudomonadota</taxon>
        <taxon>Alphaproteobacteria</taxon>
        <taxon>Hyphomicrobiales</taxon>
        <taxon>Rhizobiaceae</taxon>
        <taxon>Rhizobium/Agrobacterium group</taxon>
        <taxon>Agrobacterium</taxon>
    </lineage>
</organism>
<keyword evidence="1 2" id="KW-0238">DNA-binding</keyword>
<evidence type="ECO:0000256" key="2">
    <source>
        <dbReference type="PROSITE-ProRule" id="PRU00335"/>
    </source>
</evidence>
<dbReference type="RefSeq" id="WP_045025011.1">
    <property type="nucleotide sequence ID" value="NZ_CP166108.1"/>
</dbReference>
<dbReference type="EMBL" id="JWIT01000057">
    <property type="protein sequence ID" value="KJF69988.1"/>
    <property type="molecule type" value="Genomic_DNA"/>
</dbReference>
<keyword evidence="6" id="KW-1185">Reference proteome</keyword>
<evidence type="ECO:0000259" key="4">
    <source>
        <dbReference type="PROSITE" id="PS50977"/>
    </source>
</evidence>
<evidence type="ECO:0000313" key="6">
    <source>
        <dbReference type="Proteomes" id="UP000032564"/>
    </source>
</evidence>
<accession>A0ABR5CYT4</accession>
<sequence>MSQSGQQAKKKREVAKEDARIERTQAQLAQAVIALASERDITSASVSELTRRAGINRATFYAHANSPVELLTKVLSSDLDELRRETIAELARDRSALRARSRRSLREIVAHVLRFEGVYDVGHSSSVFALRVVLAEHIEHTVRLMLDEGFAVPPDRSEAAIALYSAYMAHGAAGAVDAWLRLPKPRDPEQLIAAIEALYPVWYVSSSREPNN</sequence>
<dbReference type="PANTHER" id="PTHR43479:SF11">
    <property type="entry name" value="ACREF_ENVCD OPERON REPRESSOR-RELATED"/>
    <property type="match status" value="1"/>
</dbReference>
<proteinExistence type="predicted"/>
<dbReference type="SUPFAM" id="SSF46689">
    <property type="entry name" value="Homeodomain-like"/>
    <property type="match status" value="1"/>
</dbReference>
<dbReference type="InterPro" id="IPR009057">
    <property type="entry name" value="Homeodomain-like_sf"/>
</dbReference>
<evidence type="ECO:0000256" key="3">
    <source>
        <dbReference type="SAM" id="MobiDB-lite"/>
    </source>
</evidence>